<reference evidence="3" key="1">
    <citation type="submission" date="2023-03" db="EMBL/GenBank/DDBJ databases">
        <title>Massive genome expansion in bonnet fungi (Mycena s.s.) driven by repeated elements and novel gene families across ecological guilds.</title>
        <authorList>
            <consortium name="Lawrence Berkeley National Laboratory"/>
            <person name="Harder C.B."/>
            <person name="Miyauchi S."/>
            <person name="Viragh M."/>
            <person name="Kuo A."/>
            <person name="Thoen E."/>
            <person name="Andreopoulos B."/>
            <person name="Lu D."/>
            <person name="Skrede I."/>
            <person name="Drula E."/>
            <person name="Henrissat B."/>
            <person name="Morin E."/>
            <person name="Kohler A."/>
            <person name="Barry K."/>
            <person name="LaButti K."/>
            <person name="Morin E."/>
            <person name="Salamov A."/>
            <person name="Lipzen A."/>
            <person name="Mereny Z."/>
            <person name="Hegedus B."/>
            <person name="Baldrian P."/>
            <person name="Stursova M."/>
            <person name="Weitz H."/>
            <person name="Taylor A."/>
            <person name="Grigoriev I.V."/>
            <person name="Nagy L.G."/>
            <person name="Martin F."/>
            <person name="Kauserud H."/>
        </authorList>
    </citation>
    <scope>NUCLEOTIDE SEQUENCE</scope>
    <source>
        <strain evidence="3">9284</strain>
    </source>
</reference>
<dbReference type="Proteomes" id="UP001221142">
    <property type="component" value="Unassembled WGS sequence"/>
</dbReference>
<keyword evidence="1" id="KW-0863">Zinc-finger</keyword>
<dbReference type="GO" id="GO:0008270">
    <property type="term" value="F:zinc ion binding"/>
    <property type="evidence" value="ECO:0007669"/>
    <property type="project" value="UniProtKB-KW"/>
</dbReference>
<evidence type="ECO:0000259" key="2">
    <source>
        <dbReference type="PROSITE" id="PS50157"/>
    </source>
</evidence>
<protein>
    <recommendedName>
        <fullName evidence="2">C2H2-type domain-containing protein</fullName>
    </recommendedName>
</protein>
<feature type="domain" description="C2H2-type" evidence="2">
    <location>
        <begin position="144"/>
        <end position="174"/>
    </location>
</feature>
<keyword evidence="1" id="KW-0862">Zinc</keyword>
<keyword evidence="1" id="KW-0479">Metal-binding</keyword>
<proteinExistence type="predicted"/>
<dbReference type="InterPro" id="IPR013087">
    <property type="entry name" value="Znf_C2H2_type"/>
</dbReference>
<dbReference type="EMBL" id="JARKIF010000003">
    <property type="protein sequence ID" value="KAJ7643613.1"/>
    <property type="molecule type" value="Genomic_DNA"/>
</dbReference>
<keyword evidence="4" id="KW-1185">Reference proteome</keyword>
<dbReference type="InterPro" id="IPR036236">
    <property type="entry name" value="Znf_C2H2_sf"/>
</dbReference>
<sequence>MTCNFSFAPQFSQEAVDRYPSLTSALGNYYPGLSQAVSSPPCVVKESPQLDYSAASLCSVQVAPYEDPYFSLSQCTDNLTMATTLPLCSTSPLFLSPKFPKALAKITRRGKVVKKYPCDRWCQRFSTGAELRKHSSVHVGEARFSCSFPGCLKEFGAKSNLMRHEGTVHRKSSRKDHLLQPVTFEFSFMDPEETPPPVRSDTTAPAQIIWDYEGPLVRRRAFVSTVSVAEIDILSDQVQARHPIVGYSLHCS</sequence>
<evidence type="ECO:0000256" key="1">
    <source>
        <dbReference type="PROSITE-ProRule" id="PRU00042"/>
    </source>
</evidence>
<dbReference type="Gene3D" id="3.30.160.60">
    <property type="entry name" value="Classic Zinc Finger"/>
    <property type="match status" value="1"/>
</dbReference>
<dbReference type="AlphaFoldDB" id="A0AAD7CA59"/>
<gene>
    <name evidence="3" type="ORF">FB45DRAFT_1113743</name>
</gene>
<evidence type="ECO:0000313" key="3">
    <source>
        <dbReference type="EMBL" id="KAJ7643613.1"/>
    </source>
</evidence>
<evidence type="ECO:0000313" key="4">
    <source>
        <dbReference type="Proteomes" id="UP001221142"/>
    </source>
</evidence>
<dbReference type="SMART" id="SM00355">
    <property type="entry name" value="ZnF_C2H2"/>
    <property type="match status" value="2"/>
</dbReference>
<organism evidence="3 4">
    <name type="scientific">Roridomyces roridus</name>
    <dbReference type="NCBI Taxonomy" id="1738132"/>
    <lineage>
        <taxon>Eukaryota</taxon>
        <taxon>Fungi</taxon>
        <taxon>Dikarya</taxon>
        <taxon>Basidiomycota</taxon>
        <taxon>Agaricomycotina</taxon>
        <taxon>Agaricomycetes</taxon>
        <taxon>Agaricomycetidae</taxon>
        <taxon>Agaricales</taxon>
        <taxon>Marasmiineae</taxon>
        <taxon>Mycenaceae</taxon>
        <taxon>Roridomyces</taxon>
    </lineage>
</organism>
<comment type="caution">
    <text evidence="3">The sequence shown here is derived from an EMBL/GenBank/DDBJ whole genome shotgun (WGS) entry which is preliminary data.</text>
</comment>
<accession>A0AAD7CA59</accession>
<name>A0AAD7CA59_9AGAR</name>
<dbReference type="PROSITE" id="PS50157">
    <property type="entry name" value="ZINC_FINGER_C2H2_2"/>
    <property type="match status" value="1"/>
</dbReference>
<dbReference type="PROSITE" id="PS00028">
    <property type="entry name" value="ZINC_FINGER_C2H2_1"/>
    <property type="match status" value="1"/>
</dbReference>
<dbReference type="SUPFAM" id="SSF57667">
    <property type="entry name" value="beta-beta-alpha zinc fingers"/>
    <property type="match status" value="1"/>
</dbReference>